<name>A0A7I7WJS5_MYCGU</name>
<organism evidence="1 2">
    <name type="scientific">Mycolicibacterium gadium</name>
    <name type="common">Mycobacterium gadium</name>
    <dbReference type="NCBI Taxonomy" id="1794"/>
    <lineage>
        <taxon>Bacteria</taxon>
        <taxon>Bacillati</taxon>
        <taxon>Actinomycetota</taxon>
        <taxon>Actinomycetes</taxon>
        <taxon>Mycobacteriales</taxon>
        <taxon>Mycobacteriaceae</taxon>
        <taxon>Mycolicibacterium</taxon>
    </lineage>
</organism>
<evidence type="ECO:0000313" key="1">
    <source>
        <dbReference type="EMBL" id="BBZ17889.1"/>
    </source>
</evidence>
<sequence length="107" mass="11983">MHVGSDDVKEMTAMTGERSDVVEKNWTVDVSIDEHMGLTRAKARLRWREKEEVGIGTARLNPDDRDIAEIGDELAVGRALSDLGRRLMAVSAHDIESVTHRPAKLQY</sequence>
<evidence type="ECO:0008006" key="3">
    <source>
        <dbReference type="Google" id="ProtNLM"/>
    </source>
</evidence>
<dbReference type="KEGG" id="mgad:MGAD_22240"/>
<proteinExistence type="predicted"/>
<accession>A0A7I7WJS5</accession>
<dbReference type="AlphaFoldDB" id="A0A7I7WJS5"/>
<dbReference type="Gene3D" id="3.30.160.240">
    <property type="entry name" value="Rv1738"/>
    <property type="match status" value="1"/>
</dbReference>
<evidence type="ECO:0000313" key="2">
    <source>
        <dbReference type="Proteomes" id="UP000466187"/>
    </source>
</evidence>
<dbReference type="InterPro" id="IPR038070">
    <property type="entry name" value="Rv2632c-like_sf"/>
</dbReference>
<reference evidence="1 2" key="1">
    <citation type="journal article" date="2019" name="Emerg. Microbes Infect.">
        <title>Comprehensive subspecies identification of 175 nontuberculous mycobacteria species based on 7547 genomic profiles.</title>
        <authorList>
            <person name="Matsumoto Y."/>
            <person name="Kinjo T."/>
            <person name="Motooka D."/>
            <person name="Nabeya D."/>
            <person name="Jung N."/>
            <person name="Uechi K."/>
            <person name="Horii T."/>
            <person name="Iida T."/>
            <person name="Fujita J."/>
            <person name="Nakamura S."/>
        </authorList>
    </citation>
    <scope>NUCLEOTIDE SEQUENCE [LARGE SCALE GENOMIC DNA]</scope>
    <source>
        <strain evidence="1 2">JCM 12688</strain>
    </source>
</reference>
<protein>
    <recommendedName>
        <fullName evidence="3">DUF1876 domain-containing protein</fullName>
    </recommendedName>
</protein>
<gene>
    <name evidence="1" type="ORF">MGAD_22240</name>
</gene>
<dbReference type="InterPro" id="IPR015057">
    <property type="entry name" value="Rv2632c-like"/>
</dbReference>
<dbReference type="Pfam" id="PF08962">
    <property type="entry name" value="Rv2632c-like"/>
    <property type="match status" value="1"/>
</dbReference>
<dbReference type="EMBL" id="AP022608">
    <property type="protein sequence ID" value="BBZ17889.1"/>
    <property type="molecule type" value="Genomic_DNA"/>
</dbReference>
<dbReference type="SUPFAM" id="SSF143212">
    <property type="entry name" value="Rv2632c-like"/>
    <property type="match status" value="1"/>
</dbReference>
<dbReference type="Proteomes" id="UP000466187">
    <property type="component" value="Chromosome"/>
</dbReference>